<gene>
    <name evidence="1" type="ORF">AYJ54_03945</name>
</gene>
<organism evidence="1 2">
    <name type="scientific">Bradyrhizobium centrolobii</name>
    <dbReference type="NCBI Taxonomy" id="1505087"/>
    <lineage>
        <taxon>Bacteria</taxon>
        <taxon>Pseudomonadati</taxon>
        <taxon>Pseudomonadota</taxon>
        <taxon>Alphaproteobacteria</taxon>
        <taxon>Hyphomicrobiales</taxon>
        <taxon>Nitrobacteraceae</taxon>
        <taxon>Bradyrhizobium</taxon>
    </lineage>
</organism>
<evidence type="ECO:0000313" key="2">
    <source>
        <dbReference type="Proteomes" id="UP000076959"/>
    </source>
</evidence>
<comment type="caution">
    <text evidence="1">The sequence shown here is derived from an EMBL/GenBank/DDBJ whole genome shotgun (WGS) entry which is preliminary data.</text>
</comment>
<sequence>MDTHNVGGLLRTGWPRWEPPFVRRWETADIAVLVFVYRGETLIAKKIGLLQTKRLYPDNNDVEDDEDEFELFAGMNRFIRREDKQAIGALHLHFSFSEDSVYGAMRAGSRQIQVIDALNRDFGKAVYYLFYNPHEIPVSISYPIKERIRLDRPAIGCRVLDADEVHQALTGLKGGDSPTYTTLTQAASASNWRLEAWAADLLLTCQVGEQFDASREERVRYFLERRTGPIGAALAVSITLPDG</sequence>
<accession>A0A176YDK6</accession>
<protein>
    <submittedName>
        <fullName evidence="1">Uncharacterized protein</fullName>
    </submittedName>
</protein>
<keyword evidence="2" id="KW-1185">Reference proteome</keyword>
<dbReference type="AlphaFoldDB" id="A0A176YDK6"/>
<reference evidence="1 2" key="1">
    <citation type="submission" date="2016-03" db="EMBL/GenBank/DDBJ databases">
        <title>Draft Genome Sequence of the Strain BR 10245 (Bradyrhizobium sp.) isolated from nodules of Centrolobium paraense.</title>
        <authorList>
            <person name="Simoes-Araujo J.L.Sr."/>
            <person name="Barauna A.C."/>
            <person name="Silva K."/>
            <person name="Zilli J.E."/>
        </authorList>
    </citation>
    <scope>NUCLEOTIDE SEQUENCE [LARGE SCALE GENOMIC DNA]</scope>
    <source>
        <strain evidence="1 2">BR 10245</strain>
    </source>
</reference>
<dbReference type="Proteomes" id="UP000076959">
    <property type="component" value="Unassembled WGS sequence"/>
</dbReference>
<name>A0A176YDK6_9BRAD</name>
<dbReference type="EMBL" id="LUUB01000090">
    <property type="protein sequence ID" value="OAF03666.1"/>
    <property type="molecule type" value="Genomic_DNA"/>
</dbReference>
<evidence type="ECO:0000313" key="1">
    <source>
        <dbReference type="EMBL" id="OAF03666.1"/>
    </source>
</evidence>
<proteinExistence type="predicted"/>